<evidence type="ECO:0000313" key="2">
    <source>
        <dbReference type="EMBL" id="RIY35258.1"/>
    </source>
</evidence>
<dbReference type="InterPro" id="IPR008471">
    <property type="entry name" value="MnmC-like_methylTransf"/>
</dbReference>
<dbReference type="InterPro" id="IPR029063">
    <property type="entry name" value="SAM-dependent_MTases_sf"/>
</dbReference>
<dbReference type="Gene3D" id="3.50.50.60">
    <property type="entry name" value="FAD/NAD(P)-binding domain"/>
    <property type="match status" value="2"/>
</dbReference>
<dbReference type="Gene3D" id="3.30.9.10">
    <property type="entry name" value="D-Amino Acid Oxidase, subunit A, domain 2"/>
    <property type="match status" value="1"/>
</dbReference>
<dbReference type="RefSeq" id="WP_119534662.1">
    <property type="nucleotide sequence ID" value="NZ_NRJF01000096.1"/>
</dbReference>
<dbReference type="Gene3D" id="3.40.50.150">
    <property type="entry name" value="Vaccinia Virus protein VP39"/>
    <property type="match status" value="2"/>
</dbReference>
<accession>A0A3A1YDN5</accession>
<keyword evidence="3" id="KW-1185">Reference proteome</keyword>
<sequence>MINHIFSSYSPQKLTLAQINVQEDKVFSSEYDDIYYQKNNPIAETSYTYFWKSNLLQTITQNLINNSLHLNQKNNFLLPTKLEKANSIIKSLEIGFGTGLNLLTNLAGITSYRQVQKAITAYEFENLYSISQNAINDSSEIKSILSNIFRSPKSLVFPTNDTRFASKFGRNFYNPVDLDNLYHYLRLELKDIYYSLFSDKYIKHLLDSPVNNYHKKFLGLCFNNLQTLVKSEGFRENLKQIVTSLKQEFIFQYLTLEKHPIENIILKKIHQDYFIPQLTQESNTFVYLSILAIFENLASEELLFQNIASCERKFIEFIHSEEFFNNFNTFVNTEQNLNFNQFKNKCLENSLNICKYFLKISFKSYLVNFASHIFTDQNLENFLEYTSNKIQDLCSSLSNSLTCISTPVESASLSLNIEQNIFNFYYDDVEKVFSEYSVSIGKETIDIILLDGFDPSKNLSLWNSNLYASLAFVSKPYAHLTTFTSASSVLKGLAQVGFNCHKVSGFNKKNSIHAVYEQREKLESLLTDFNTSNNLSKRKVLESTQQHLAQSLNSILKERFPYYRGKEFTHDFIGKINLNLINKLYLLTQDNYLPHKVFAFKPVCAEKVYKLINKNEIVKIYGAGIAGISLSNYLQSLQIEHQLIEVKTNDKATINPIGLVYPQLVDDDPLVNQLHLNGFIYNQQFYSLHKLKPIDECKIRIFKNSIVEPSLNWDFITQDTSKQFYLINGYKFFVNRFYKDFVSSHTNYISPKTKVPLDNEILNFICTGADLVDTFAPSYRLQLNSGKTSYLSIDQFIGVLQETIETLDSKYEADLLNTILLYLENNKEALCQHGYFVSGEILDLVEINPEAKSKEVGSEKILIFGATHHNKTSASTLNEDPNNFIKDNVSNLRVFLKDLGILENLTCYELLKEKLLEKIRNNCLDTKFGSRINMRDRFPILGQEIETSYLTCLKDYIHHKFSPSTKLEQIYLPSKENFYYIGALGSRGLNTAPILAVNLVHMALGLALTLPDAIIEKLNPQRLLFSNYLKGKA</sequence>
<dbReference type="EMBL" id="NRJF01000096">
    <property type="protein sequence ID" value="RIY35258.1"/>
    <property type="molecule type" value="Genomic_DNA"/>
</dbReference>
<evidence type="ECO:0000259" key="1">
    <source>
        <dbReference type="Pfam" id="PF05430"/>
    </source>
</evidence>
<dbReference type="AlphaFoldDB" id="A0A3A1YDN5"/>
<evidence type="ECO:0000313" key="3">
    <source>
        <dbReference type="Proteomes" id="UP000265964"/>
    </source>
</evidence>
<dbReference type="Proteomes" id="UP000265964">
    <property type="component" value="Unassembled WGS sequence"/>
</dbReference>
<name>A0A3A1YDN5_9GAMM</name>
<gene>
    <name evidence="2" type="ORF">CKF59_03860</name>
</gene>
<dbReference type="GO" id="GO:0016645">
    <property type="term" value="F:oxidoreductase activity, acting on the CH-NH group of donors"/>
    <property type="evidence" value="ECO:0007669"/>
    <property type="project" value="InterPro"/>
</dbReference>
<dbReference type="OrthoDB" id="9786494at2"/>
<organism evidence="2 3">
    <name type="scientific">Psittacicella gerlachiana</name>
    <dbReference type="NCBI Taxonomy" id="2028574"/>
    <lineage>
        <taxon>Bacteria</taxon>
        <taxon>Pseudomonadati</taxon>
        <taxon>Pseudomonadota</taxon>
        <taxon>Gammaproteobacteria</taxon>
        <taxon>Pasteurellales</taxon>
        <taxon>Psittacicellaceae</taxon>
        <taxon>Psittacicella</taxon>
    </lineage>
</organism>
<dbReference type="Pfam" id="PF05430">
    <property type="entry name" value="Methyltransf_30"/>
    <property type="match status" value="1"/>
</dbReference>
<dbReference type="InterPro" id="IPR036188">
    <property type="entry name" value="FAD/NAD-bd_sf"/>
</dbReference>
<protein>
    <recommendedName>
        <fullName evidence="1">MnmC-like methyltransferase domain-containing protein</fullName>
    </recommendedName>
</protein>
<reference evidence="2 3" key="1">
    <citation type="submission" date="2017-08" db="EMBL/GenBank/DDBJ databases">
        <title>Reclassification of Bisgaard taxon 37 and 44.</title>
        <authorList>
            <person name="Christensen H."/>
        </authorList>
    </citation>
    <scope>NUCLEOTIDE SEQUENCE [LARGE SCALE GENOMIC DNA]</scope>
    <source>
        <strain evidence="2 3">EEAB3T1</strain>
    </source>
</reference>
<proteinExistence type="predicted"/>
<comment type="caution">
    <text evidence="2">The sequence shown here is derived from an EMBL/GenBank/DDBJ whole genome shotgun (WGS) entry which is preliminary data.</text>
</comment>
<feature type="domain" description="MnmC-like methyltransferase" evidence="1">
    <location>
        <begin position="414"/>
        <end position="514"/>
    </location>
</feature>